<dbReference type="Gene3D" id="3.40.109.10">
    <property type="entry name" value="NADH Oxidase"/>
    <property type="match status" value="1"/>
</dbReference>
<dbReference type="EMBL" id="MUMY01000012">
    <property type="protein sequence ID" value="ONM47976.1"/>
    <property type="molecule type" value="Genomic_DNA"/>
</dbReference>
<dbReference type="InterPro" id="IPR050627">
    <property type="entry name" value="Nitroreductase/BluB"/>
</dbReference>
<dbReference type="Proteomes" id="UP000188836">
    <property type="component" value="Unassembled WGS sequence"/>
</dbReference>
<dbReference type="SUPFAM" id="SSF55469">
    <property type="entry name" value="FMN-dependent nitroreductase-like"/>
    <property type="match status" value="2"/>
</dbReference>
<dbReference type="STRING" id="1538463.B0T36_21400"/>
<organism evidence="1 2">
    <name type="scientific">Nocardia donostiensis</name>
    <dbReference type="NCBI Taxonomy" id="1538463"/>
    <lineage>
        <taxon>Bacteria</taxon>
        <taxon>Bacillati</taxon>
        <taxon>Actinomycetota</taxon>
        <taxon>Actinomycetes</taxon>
        <taxon>Mycobacteriales</taxon>
        <taxon>Nocardiaceae</taxon>
        <taxon>Nocardia</taxon>
    </lineage>
</organism>
<dbReference type="NCBIfam" id="NF047509">
    <property type="entry name" value="Rv3131_FMN_oxido"/>
    <property type="match status" value="1"/>
</dbReference>
<dbReference type="PANTHER" id="PTHR23026:SF123">
    <property type="entry name" value="NAD(P)H NITROREDUCTASE RV3131-RELATED"/>
    <property type="match status" value="1"/>
</dbReference>
<dbReference type="PANTHER" id="PTHR23026">
    <property type="entry name" value="NADPH NITROREDUCTASE"/>
    <property type="match status" value="1"/>
</dbReference>
<comment type="caution">
    <text evidence="1">The sequence shown here is derived from an EMBL/GenBank/DDBJ whole genome shotgun (WGS) entry which is preliminary data.</text>
</comment>
<protein>
    <recommendedName>
        <fullName evidence="3">NAD(P)H nitroreductase</fullName>
    </recommendedName>
</protein>
<accession>A0A1V2TEP1</accession>
<dbReference type="InterPro" id="IPR000415">
    <property type="entry name" value="Nitroreductase-like"/>
</dbReference>
<name>A0A1V2TEP1_9NOCA</name>
<dbReference type="RefSeq" id="WP_077117647.1">
    <property type="nucleotide sequence ID" value="NZ_MUKP01000008.1"/>
</dbReference>
<dbReference type="GO" id="GO:0016491">
    <property type="term" value="F:oxidoreductase activity"/>
    <property type="evidence" value="ECO:0007669"/>
    <property type="project" value="InterPro"/>
</dbReference>
<evidence type="ECO:0000313" key="2">
    <source>
        <dbReference type="Proteomes" id="UP000188836"/>
    </source>
</evidence>
<proteinExistence type="predicted"/>
<evidence type="ECO:0000313" key="1">
    <source>
        <dbReference type="EMBL" id="ONM47976.1"/>
    </source>
</evidence>
<sequence length="327" mass="35523">MSEGNPDIDTVRRVLARACRAPSLHNSQPWRWRWDGSVAALFVDAGRLLPSTDAFNCQGILACGAVLDHAQTACAAAGWEVRVIEFPEPADRAHLASLTFTGWHRALEADELLAAAIDARYTDRMPMTPPESWAGLEVVLRSLCRRRHVDLRVLDAGQLRELDNISQTTAALRRHDPRYQRELTWWAGNTARKEVGIPASALPSSRTSAHVPAGRVFPAGSAAPAGEPDADDRATLIALSTRDDSAPSLLACGTALSAVLLECTVEGLSTCVLTHMTEVPSVRARVADLLNMTHPQALIRIGESTAPRPPPTPRRPIDEVLEVVLER</sequence>
<gene>
    <name evidence="1" type="ORF">B0T46_15220</name>
</gene>
<reference evidence="1 2" key="1">
    <citation type="journal article" date="2016" name="Antonie Van Leeuwenhoek">
        <title>Nocardia donostiensis sp. nov., isolated from human respiratory specimens.</title>
        <authorList>
            <person name="Ercibengoa M."/>
            <person name="Bell M."/>
            <person name="Marimon J.M."/>
            <person name="Humrighouse B."/>
            <person name="Klenk H.P."/>
            <person name="Potter G."/>
            <person name="Perez-Trallero E."/>
        </authorList>
    </citation>
    <scope>NUCLEOTIDE SEQUENCE [LARGE SCALE GENOMIC DNA]</scope>
    <source>
        <strain evidence="1 2">X1655</strain>
    </source>
</reference>
<evidence type="ECO:0008006" key="3">
    <source>
        <dbReference type="Google" id="ProtNLM"/>
    </source>
</evidence>
<keyword evidence="2" id="KW-1185">Reference proteome</keyword>
<dbReference type="AlphaFoldDB" id="A0A1V2TEP1"/>